<organism evidence="3 4">
    <name type="scientific">Falsiroseomonas bella</name>
    <dbReference type="NCBI Taxonomy" id="2184016"/>
    <lineage>
        <taxon>Bacteria</taxon>
        <taxon>Pseudomonadati</taxon>
        <taxon>Pseudomonadota</taxon>
        <taxon>Alphaproteobacteria</taxon>
        <taxon>Acetobacterales</taxon>
        <taxon>Roseomonadaceae</taxon>
        <taxon>Falsiroseomonas</taxon>
    </lineage>
</organism>
<evidence type="ECO:0008006" key="5">
    <source>
        <dbReference type="Google" id="ProtNLM"/>
    </source>
</evidence>
<dbReference type="RefSeq" id="WP_109873344.1">
    <property type="nucleotide sequence ID" value="NZ_QGNA01000007.1"/>
</dbReference>
<feature type="compositionally biased region" description="Low complexity" evidence="1">
    <location>
        <begin position="69"/>
        <end position="80"/>
    </location>
</feature>
<sequence length="224" mass="23970">MVARIGSVLATAALGMTLALGNAHAQAPAQDDQDHSAHHPPGSEAQAQATPPAPPTIVPPQPGRPATSGMGMMPGPDGQPGMMGGDMGQMMQMMQRMMSMRQGGMSPGTLRAFERIEGQLAYFRTELRVTDAQMPQWNAFADAVRAQSGRLRQAYTQAMQSASQLASAPAQLERRAALLRAQLDTTQAMAAATSALYAVLSDEQKRLADELMAEHLRDMRMRGL</sequence>
<evidence type="ECO:0000256" key="2">
    <source>
        <dbReference type="SAM" id="SignalP"/>
    </source>
</evidence>
<feature type="chain" id="PRO_5016233697" description="LTXXQ motif family protein" evidence="2">
    <location>
        <begin position="26"/>
        <end position="224"/>
    </location>
</feature>
<dbReference type="AlphaFoldDB" id="A0A317F5E7"/>
<dbReference type="GO" id="GO:0042597">
    <property type="term" value="C:periplasmic space"/>
    <property type="evidence" value="ECO:0007669"/>
    <property type="project" value="InterPro"/>
</dbReference>
<reference evidence="4" key="1">
    <citation type="submission" date="2018-05" db="EMBL/GenBank/DDBJ databases">
        <authorList>
            <person name="Du Z."/>
            <person name="Wang X."/>
        </authorList>
    </citation>
    <scope>NUCLEOTIDE SEQUENCE [LARGE SCALE GENOMIC DNA]</scope>
    <source>
        <strain evidence="4">CQN31</strain>
    </source>
</reference>
<evidence type="ECO:0000313" key="4">
    <source>
        <dbReference type="Proteomes" id="UP000245765"/>
    </source>
</evidence>
<protein>
    <recommendedName>
        <fullName evidence="5">LTXXQ motif family protein</fullName>
    </recommendedName>
</protein>
<keyword evidence="2" id="KW-0732">Signal</keyword>
<dbReference type="Pfam" id="PF07813">
    <property type="entry name" value="LTXXQ"/>
    <property type="match status" value="1"/>
</dbReference>
<gene>
    <name evidence="3" type="ORF">DFH01_25465</name>
</gene>
<feature type="region of interest" description="Disordered" evidence="1">
    <location>
        <begin position="25"/>
        <end position="85"/>
    </location>
</feature>
<dbReference type="EMBL" id="QGNA01000007">
    <property type="protein sequence ID" value="PWS34371.1"/>
    <property type="molecule type" value="Genomic_DNA"/>
</dbReference>
<evidence type="ECO:0000256" key="1">
    <source>
        <dbReference type="SAM" id="MobiDB-lite"/>
    </source>
</evidence>
<dbReference type="Proteomes" id="UP000245765">
    <property type="component" value="Unassembled WGS sequence"/>
</dbReference>
<dbReference type="OrthoDB" id="7283650at2"/>
<accession>A0A317F5E7</accession>
<comment type="caution">
    <text evidence="3">The sequence shown here is derived from an EMBL/GenBank/DDBJ whole genome shotgun (WGS) entry which is preliminary data.</text>
</comment>
<proteinExistence type="predicted"/>
<name>A0A317F5E7_9PROT</name>
<feature type="signal peptide" evidence="2">
    <location>
        <begin position="1"/>
        <end position="25"/>
    </location>
</feature>
<evidence type="ECO:0000313" key="3">
    <source>
        <dbReference type="EMBL" id="PWS34371.1"/>
    </source>
</evidence>
<feature type="compositionally biased region" description="Pro residues" evidence="1">
    <location>
        <begin position="51"/>
        <end position="63"/>
    </location>
</feature>
<dbReference type="InterPro" id="IPR012899">
    <property type="entry name" value="LTXXQ"/>
</dbReference>
<keyword evidence="4" id="KW-1185">Reference proteome</keyword>